<feature type="non-terminal residue" evidence="2">
    <location>
        <position position="209"/>
    </location>
</feature>
<dbReference type="EMBL" id="ML170156">
    <property type="protein sequence ID" value="TDL29837.1"/>
    <property type="molecule type" value="Genomic_DNA"/>
</dbReference>
<organism evidence="2 3">
    <name type="scientific">Rickenella mellea</name>
    <dbReference type="NCBI Taxonomy" id="50990"/>
    <lineage>
        <taxon>Eukaryota</taxon>
        <taxon>Fungi</taxon>
        <taxon>Dikarya</taxon>
        <taxon>Basidiomycota</taxon>
        <taxon>Agaricomycotina</taxon>
        <taxon>Agaricomycetes</taxon>
        <taxon>Hymenochaetales</taxon>
        <taxon>Rickenellaceae</taxon>
        <taxon>Rickenella</taxon>
    </lineage>
</organism>
<reference evidence="2 3" key="1">
    <citation type="submission" date="2018-06" db="EMBL/GenBank/DDBJ databases">
        <title>A transcriptomic atlas of mushroom development highlights an independent origin of complex multicellularity.</title>
        <authorList>
            <consortium name="DOE Joint Genome Institute"/>
            <person name="Krizsan K."/>
            <person name="Almasi E."/>
            <person name="Merenyi Z."/>
            <person name="Sahu N."/>
            <person name="Viragh M."/>
            <person name="Koszo T."/>
            <person name="Mondo S."/>
            <person name="Kiss B."/>
            <person name="Balint B."/>
            <person name="Kues U."/>
            <person name="Barry K."/>
            <person name="Hegedus J.C."/>
            <person name="Henrissat B."/>
            <person name="Johnson J."/>
            <person name="Lipzen A."/>
            <person name="Ohm R."/>
            <person name="Nagy I."/>
            <person name="Pangilinan J."/>
            <person name="Yan J."/>
            <person name="Xiong Y."/>
            <person name="Grigoriev I.V."/>
            <person name="Hibbett D.S."/>
            <person name="Nagy L.G."/>
        </authorList>
    </citation>
    <scope>NUCLEOTIDE SEQUENCE [LARGE SCALE GENOMIC DNA]</scope>
    <source>
        <strain evidence="2 3">SZMC22713</strain>
    </source>
</reference>
<evidence type="ECO:0000313" key="3">
    <source>
        <dbReference type="Proteomes" id="UP000294933"/>
    </source>
</evidence>
<evidence type="ECO:0000256" key="1">
    <source>
        <dbReference type="SAM" id="MobiDB-lite"/>
    </source>
</evidence>
<accession>A0A4R5XHS9</accession>
<feature type="compositionally biased region" description="Low complexity" evidence="1">
    <location>
        <begin position="81"/>
        <end position="98"/>
    </location>
</feature>
<feature type="compositionally biased region" description="Low complexity" evidence="1">
    <location>
        <begin position="20"/>
        <end position="40"/>
    </location>
</feature>
<feature type="region of interest" description="Disordered" evidence="1">
    <location>
        <begin position="81"/>
        <end position="112"/>
    </location>
</feature>
<evidence type="ECO:0000313" key="2">
    <source>
        <dbReference type="EMBL" id="TDL29837.1"/>
    </source>
</evidence>
<feature type="region of interest" description="Disordered" evidence="1">
    <location>
        <begin position="20"/>
        <end position="41"/>
    </location>
</feature>
<sequence length="209" mass="22577">MSFYHDDLLFGPIDIDDYNNNNNPNLDSSPPQSSPSFWPNAQLHPSEHLFASANSSNSLFPELDNNPAAGDYYLSHWTHHPASPTQTTTSSSSPIPIAEQSPSHYDSALPGTGSVGENAYDFVPWRDPQTYPMAMSLSPPLLSLSPPQHDASSPCLSPGALLITHPPAATESTPFPLLEPPSPAWASHLWDTPHPQRASALSATRPPHT</sequence>
<protein>
    <submittedName>
        <fullName evidence="2">Uncharacterized protein</fullName>
    </submittedName>
</protein>
<dbReference type="VEuPathDB" id="FungiDB:BD410DRAFT_758961"/>
<dbReference type="AlphaFoldDB" id="A0A4R5XHS9"/>
<name>A0A4R5XHS9_9AGAM</name>
<proteinExistence type="predicted"/>
<keyword evidence="3" id="KW-1185">Reference proteome</keyword>
<dbReference type="Proteomes" id="UP000294933">
    <property type="component" value="Unassembled WGS sequence"/>
</dbReference>
<gene>
    <name evidence="2" type="ORF">BD410DRAFT_758961</name>
</gene>